<evidence type="ECO:0000256" key="1">
    <source>
        <dbReference type="SAM" id="MobiDB-lite"/>
    </source>
</evidence>
<evidence type="ECO:0000313" key="5">
    <source>
        <dbReference type="Proteomes" id="UP000608071"/>
    </source>
</evidence>
<comment type="caution">
    <text evidence="4">The sequence shown here is derived from an EMBL/GenBank/DDBJ whole genome shotgun (WGS) entry which is preliminary data.</text>
</comment>
<evidence type="ECO:0008006" key="6">
    <source>
        <dbReference type="Google" id="ProtNLM"/>
    </source>
</evidence>
<keyword evidence="3" id="KW-0732">Signal</keyword>
<dbReference type="Proteomes" id="UP000608071">
    <property type="component" value="Unassembled WGS sequence"/>
</dbReference>
<evidence type="ECO:0000313" key="4">
    <source>
        <dbReference type="EMBL" id="MBD7968420.1"/>
    </source>
</evidence>
<accession>A0ABR8SY44</accession>
<reference evidence="4 5" key="1">
    <citation type="submission" date="2020-08" db="EMBL/GenBank/DDBJ databases">
        <title>A Genomic Blueprint of the Chicken Gut Microbiome.</title>
        <authorList>
            <person name="Gilroy R."/>
            <person name="Ravi A."/>
            <person name="Getino M."/>
            <person name="Pursley I."/>
            <person name="Horton D.L."/>
            <person name="Alikhan N.-F."/>
            <person name="Baker D."/>
            <person name="Gharbi K."/>
            <person name="Hall N."/>
            <person name="Watson M."/>
            <person name="Adriaenssens E.M."/>
            <person name="Foster-Nyarko E."/>
            <person name="Jarju S."/>
            <person name="Secka A."/>
            <person name="Antonio M."/>
            <person name="Oren A."/>
            <person name="Chaudhuri R."/>
            <person name="La Ragione R.M."/>
            <person name="Hildebrand F."/>
            <person name="Pallen M.J."/>
        </authorList>
    </citation>
    <scope>NUCLEOTIDE SEQUENCE [LARGE SCALE GENOMIC DNA]</scope>
    <source>
        <strain evidence="4 5">Sa2BVA9</strain>
    </source>
</reference>
<protein>
    <recommendedName>
        <fullName evidence="6">Gram-positive cocci surface proteins LPxTG domain-containing protein</fullName>
    </recommendedName>
</protein>
<feature type="compositionally biased region" description="Gly residues" evidence="1">
    <location>
        <begin position="70"/>
        <end position="95"/>
    </location>
</feature>
<name>A0ABR8SY44_9BACL</name>
<dbReference type="RefSeq" id="WP_191799843.1">
    <property type="nucleotide sequence ID" value="NZ_JACSQL010000003.1"/>
</dbReference>
<feature type="region of interest" description="Disordered" evidence="1">
    <location>
        <begin position="42"/>
        <end position="101"/>
    </location>
</feature>
<proteinExistence type="predicted"/>
<feature type="compositionally biased region" description="Polar residues" evidence="1">
    <location>
        <begin position="43"/>
        <end position="54"/>
    </location>
</feature>
<feature type="chain" id="PRO_5047251281" description="Gram-positive cocci surface proteins LPxTG domain-containing protein" evidence="3">
    <location>
        <begin position="35"/>
        <end position="137"/>
    </location>
</feature>
<organism evidence="4 5">
    <name type="scientific">Paenibacillus gallinarum</name>
    <dbReference type="NCBI Taxonomy" id="2762232"/>
    <lineage>
        <taxon>Bacteria</taxon>
        <taxon>Bacillati</taxon>
        <taxon>Bacillota</taxon>
        <taxon>Bacilli</taxon>
        <taxon>Bacillales</taxon>
        <taxon>Paenibacillaceae</taxon>
        <taxon>Paenibacillus</taxon>
    </lineage>
</organism>
<keyword evidence="2" id="KW-0812">Transmembrane</keyword>
<keyword evidence="2" id="KW-0472">Membrane</keyword>
<feature type="transmembrane region" description="Helical" evidence="2">
    <location>
        <begin position="112"/>
        <end position="132"/>
    </location>
</feature>
<sequence length="137" mass="14318">MKNKYSILLLYFCSICLILALCLFGNSSSSFVAAAAVTAPTSENANTPEQTMPSVTPDGAQGNQVPGQDRGFGGGFPGGGAERGMGFPPGGGGEGFPSFNQQNTQQGSMTDFISSVVSILFLLLASAFVHLYKRKRL</sequence>
<keyword evidence="5" id="KW-1185">Reference proteome</keyword>
<evidence type="ECO:0000256" key="3">
    <source>
        <dbReference type="SAM" id="SignalP"/>
    </source>
</evidence>
<feature type="signal peptide" evidence="3">
    <location>
        <begin position="1"/>
        <end position="34"/>
    </location>
</feature>
<dbReference type="EMBL" id="JACSQL010000003">
    <property type="protein sequence ID" value="MBD7968420.1"/>
    <property type="molecule type" value="Genomic_DNA"/>
</dbReference>
<gene>
    <name evidence="4" type="ORF">H9647_10120</name>
</gene>
<keyword evidence="2" id="KW-1133">Transmembrane helix</keyword>
<evidence type="ECO:0000256" key="2">
    <source>
        <dbReference type="SAM" id="Phobius"/>
    </source>
</evidence>